<dbReference type="PANTHER" id="PTHR33577">
    <property type="entry name" value="STERIGMATOCYSTIN BIOSYNTHESIS PEROXIDASE STCC-RELATED"/>
    <property type="match status" value="1"/>
</dbReference>
<feature type="chain" id="PRO_5034558614" evidence="8">
    <location>
        <begin position="22"/>
        <end position="277"/>
    </location>
</feature>
<protein>
    <submittedName>
        <fullName evidence="10">HEME-HALOPEROXIDASE domain-containing protein</fullName>
    </submittedName>
</protein>
<evidence type="ECO:0000256" key="7">
    <source>
        <dbReference type="ARBA" id="ARBA00025795"/>
    </source>
</evidence>
<keyword evidence="6" id="KW-0408">Iron</keyword>
<dbReference type="InterPro" id="IPR000028">
    <property type="entry name" value="Chloroperoxidase"/>
</dbReference>
<keyword evidence="2 10" id="KW-0575">Peroxidase</keyword>
<evidence type="ECO:0000313" key="10">
    <source>
        <dbReference type="EMBL" id="KAF7366038.1"/>
    </source>
</evidence>
<comment type="cofactor">
    <cofactor evidence="1">
        <name>heme b</name>
        <dbReference type="ChEBI" id="CHEBI:60344"/>
    </cofactor>
</comment>
<dbReference type="Gene3D" id="1.10.489.10">
    <property type="entry name" value="Chloroperoxidase-like"/>
    <property type="match status" value="1"/>
</dbReference>
<dbReference type="EMBL" id="JACAZI010000003">
    <property type="protein sequence ID" value="KAF7366038.1"/>
    <property type="molecule type" value="Genomic_DNA"/>
</dbReference>
<reference evidence="10" key="1">
    <citation type="submission" date="2020-05" db="EMBL/GenBank/DDBJ databases">
        <title>Mycena genomes resolve the evolution of fungal bioluminescence.</title>
        <authorList>
            <person name="Tsai I.J."/>
        </authorList>
    </citation>
    <scope>NUCLEOTIDE SEQUENCE</scope>
    <source>
        <strain evidence="10">CCC161011</strain>
    </source>
</reference>
<dbReference type="PANTHER" id="PTHR33577:SF9">
    <property type="entry name" value="PEROXIDASE STCC"/>
    <property type="match status" value="1"/>
</dbReference>
<organism evidence="10 11">
    <name type="scientific">Mycena venus</name>
    <dbReference type="NCBI Taxonomy" id="2733690"/>
    <lineage>
        <taxon>Eukaryota</taxon>
        <taxon>Fungi</taxon>
        <taxon>Dikarya</taxon>
        <taxon>Basidiomycota</taxon>
        <taxon>Agaricomycotina</taxon>
        <taxon>Agaricomycetes</taxon>
        <taxon>Agaricomycetidae</taxon>
        <taxon>Agaricales</taxon>
        <taxon>Marasmiineae</taxon>
        <taxon>Mycenaceae</taxon>
        <taxon>Mycena</taxon>
    </lineage>
</organism>
<sequence>MQLKIAPLVVAFVFLVGKATALEDIHGHAWIAPTSTDSRSPCPGLNTLANHGYLPRSGKNITVPEILDAALGLCLTLFINSHSSNILKEAFNLNFDTVLLAAKLGLLAVNDDPSSSQMMTLESLKLHDLIEHDASISRNDFATGDNLHFNETAFSTLANANPGKDYYDPVSAGGVQRDRLAHSIATNPNVTNSHKEITIRSRESAFYLGIFGNPATGVAPKKFVQTFFREERLPIEEGWVKSKTLITAAVLAPLEAMIFNASDWTQSQECEVIVAGN</sequence>
<dbReference type="Proteomes" id="UP000620124">
    <property type="component" value="Unassembled WGS sequence"/>
</dbReference>
<evidence type="ECO:0000256" key="4">
    <source>
        <dbReference type="ARBA" id="ARBA00022723"/>
    </source>
</evidence>
<evidence type="ECO:0000256" key="1">
    <source>
        <dbReference type="ARBA" id="ARBA00001970"/>
    </source>
</evidence>
<keyword evidence="5" id="KW-0560">Oxidoreductase</keyword>
<dbReference type="GO" id="GO:0004601">
    <property type="term" value="F:peroxidase activity"/>
    <property type="evidence" value="ECO:0007669"/>
    <property type="project" value="UniProtKB-KW"/>
</dbReference>
<dbReference type="OrthoDB" id="407298at2759"/>
<keyword evidence="3" id="KW-0349">Heme</keyword>
<keyword evidence="8" id="KW-0732">Signal</keyword>
<gene>
    <name evidence="10" type="ORF">MVEN_00480000</name>
</gene>
<evidence type="ECO:0000256" key="3">
    <source>
        <dbReference type="ARBA" id="ARBA00022617"/>
    </source>
</evidence>
<dbReference type="Pfam" id="PF01328">
    <property type="entry name" value="Peroxidase_2"/>
    <property type="match status" value="2"/>
</dbReference>
<comment type="caution">
    <text evidence="10">The sequence shown here is derived from an EMBL/GenBank/DDBJ whole genome shotgun (WGS) entry which is preliminary data.</text>
</comment>
<accession>A0A8H6YTH4</accession>
<dbReference type="AlphaFoldDB" id="A0A8H6YTH4"/>
<dbReference type="InterPro" id="IPR036851">
    <property type="entry name" value="Chloroperoxidase-like_sf"/>
</dbReference>
<feature type="signal peptide" evidence="8">
    <location>
        <begin position="1"/>
        <end position="21"/>
    </location>
</feature>
<evidence type="ECO:0000259" key="9">
    <source>
        <dbReference type="PROSITE" id="PS51405"/>
    </source>
</evidence>
<proteinExistence type="inferred from homology"/>
<feature type="domain" description="Heme haloperoxidase family profile" evidence="9">
    <location>
        <begin position="26"/>
        <end position="253"/>
    </location>
</feature>
<name>A0A8H6YTH4_9AGAR</name>
<dbReference type="SUPFAM" id="SSF47571">
    <property type="entry name" value="Cloroperoxidase"/>
    <property type="match status" value="1"/>
</dbReference>
<evidence type="ECO:0000256" key="5">
    <source>
        <dbReference type="ARBA" id="ARBA00023002"/>
    </source>
</evidence>
<evidence type="ECO:0000256" key="2">
    <source>
        <dbReference type="ARBA" id="ARBA00022559"/>
    </source>
</evidence>
<evidence type="ECO:0000256" key="8">
    <source>
        <dbReference type="SAM" id="SignalP"/>
    </source>
</evidence>
<dbReference type="GO" id="GO:0046872">
    <property type="term" value="F:metal ion binding"/>
    <property type="evidence" value="ECO:0007669"/>
    <property type="project" value="UniProtKB-KW"/>
</dbReference>
<dbReference type="PROSITE" id="PS51405">
    <property type="entry name" value="HEME_HALOPEROXIDASE"/>
    <property type="match status" value="1"/>
</dbReference>
<evidence type="ECO:0000313" key="11">
    <source>
        <dbReference type="Proteomes" id="UP000620124"/>
    </source>
</evidence>
<keyword evidence="11" id="KW-1185">Reference proteome</keyword>
<keyword evidence="4" id="KW-0479">Metal-binding</keyword>
<comment type="similarity">
    <text evidence="7">Belongs to the chloroperoxidase family.</text>
</comment>
<evidence type="ECO:0000256" key="6">
    <source>
        <dbReference type="ARBA" id="ARBA00023004"/>
    </source>
</evidence>